<keyword evidence="3" id="KW-0862">Zinc</keyword>
<keyword evidence="6" id="KW-1185">Reference proteome</keyword>
<dbReference type="InterPro" id="IPR029035">
    <property type="entry name" value="DHS-like_NAD/FAD-binding_dom"/>
</dbReference>
<dbReference type="InterPro" id="IPR026591">
    <property type="entry name" value="Sirtuin_cat_small_dom_sf"/>
</dbReference>
<dbReference type="AlphaFoldDB" id="A0ABD6ARZ9"/>
<feature type="binding site" evidence="3">
    <location>
        <position position="157"/>
    </location>
    <ligand>
        <name>Zn(2+)</name>
        <dbReference type="ChEBI" id="CHEBI:29105"/>
    </ligand>
</feature>
<dbReference type="NCBIfam" id="NF001753">
    <property type="entry name" value="PRK00481.1-3"/>
    <property type="match status" value="1"/>
</dbReference>
<dbReference type="RefSeq" id="WP_250872601.1">
    <property type="nucleotide sequence ID" value="NZ_JALXFV010000002.1"/>
</dbReference>
<dbReference type="EMBL" id="JBHUDC010000002">
    <property type="protein sequence ID" value="MFD1512631.1"/>
    <property type="molecule type" value="Genomic_DNA"/>
</dbReference>
<evidence type="ECO:0000256" key="3">
    <source>
        <dbReference type="PROSITE-ProRule" id="PRU00236"/>
    </source>
</evidence>
<sequence>MTDESGTVDSLAAEIRAADTVVAFTGAGVSTASGIPDFRGEGGLWNRYDMEDFHVRRFRADPAGFWTDRLDLAEELYADAGPNAAHDALARLERTGHLDAVVTQNVDGLHRAAGSEEVVELHGNGSRVVCVDCGERSDAEAVRERVRGGERPPTCDCGGLLKPDVVLFGEQLPEAAMLRARSLAREADVFLAVGSSLSVEPAAGLPRTAATRGGTLAIVNLDRTALSERAEYDLRADVTDVLPPVAKRVVG</sequence>
<dbReference type="PANTHER" id="PTHR11085">
    <property type="entry name" value="NAD-DEPENDENT PROTEIN DEACYLASE SIRTUIN-5, MITOCHONDRIAL-RELATED"/>
    <property type="match status" value="1"/>
</dbReference>
<proteinExistence type="predicted"/>
<dbReference type="GO" id="GO:0046872">
    <property type="term" value="F:metal ion binding"/>
    <property type="evidence" value="ECO:0007669"/>
    <property type="project" value="UniProtKB-KW"/>
</dbReference>
<evidence type="ECO:0000313" key="5">
    <source>
        <dbReference type="EMBL" id="MFD1512631.1"/>
    </source>
</evidence>
<dbReference type="SUPFAM" id="SSF52467">
    <property type="entry name" value="DHS-like NAD/FAD-binding domain"/>
    <property type="match status" value="1"/>
</dbReference>
<reference evidence="5 6" key="1">
    <citation type="journal article" date="2019" name="Int. J. Syst. Evol. Microbiol.">
        <title>The Global Catalogue of Microorganisms (GCM) 10K type strain sequencing project: providing services to taxonomists for standard genome sequencing and annotation.</title>
        <authorList>
            <consortium name="The Broad Institute Genomics Platform"/>
            <consortium name="The Broad Institute Genome Sequencing Center for Infectious Disease"/>
            <person name="Wu L."/>
            <person name="Ma J."/>
        </authorList>
    </citation>
    <scope>NUCLEOTIDE SEQUENCE [LARGE SCALE GENOMIC DNA]</scope>
    <source>
        <strain evidence="5 6">CGMCC 1.12563</strain>
    </source>
</reference>
<feature type="domain" description="Deacetylase sirtuin-type" evidence="4">
    <location>
        <begin position="1"/>
        <end position="251"/>
    </location>
</feature>
<evidence type="ECO:0000256" key="2">
    <source>
        <dbReference type="ARBA" id="ARBA00023027"/>
    </source>
</evidence>
<gene>
    <name evidence="5" type="ORF">ACFSBT_04960</name>
</gene>
<accession>A0ABD6ARZ9</accession>
<keyword evidence="3" id="KW-0479">Metal-binding</keyword>
<name>A0ABD6ARZ9_9EURY</name>
<feature type="binding site" evidence="3">
    <location>
        <position position="155"/>
    </location>
    <ligand>
        <name>Zn(2+)</name>
        <dbReference type="ChEBI" id="CHEBI:29105"/>
    </ligand>
</feature>
<evidence type="ECO:0000259" key="4">
    <source>
        <dbReference type="PROSITE" id="PS50305"/>
    </source>
</evidence>
<evidence type="ECO:0000313" key="6">
    <source>
        <dbReference type="Proteomes" id="UP001597187"/>
    </source>
</evidence>
<dbReference type="CDD" id="cd01407">
    <property type="entry name" value="SIR2-fam"/>
    <property type="match status" value="1"/>
</dbReference>
<feature type="binding site" evidence="3">
    <location>
        <position position="133"/>
    </location>
    <ligand>
        <name>Zn(2+)</name>
        <dbReference type="ChEBI" id="CHEBI:29105"/>
    </ligand>
</feature>
<feature type="binding site" evidence="3">
    <location>
        <position position="130"/>
    </location>
    <ligand>
        <name>Zn(2+)</name>
        <dbReference type="ChEBI" id="CHEBI:29105"/>
    </ligand>
</feature>
<organism evidence="5 6">
    <name type="scientific">Halomarina rubra</name>
    <dbReference type="NCBI Taxonomy" id="2071873"/>
    <lineage>
        <taxon>Archaea</taxon>
        <taxon>Methanobacteriati</taxon>
        <taxon>Methanobacteriota</taxon>
        <taxon>Stenosarchaea group</taxon>
        <taxon>Halobacteria</taxon>
        <taxon>Halobacteriales</taxon>
        <taxon>Natronomonadaceae</taxon>
        <taxon>Halomarina</taxon>
    </lineage>
</organism>
<keyword evidence="5" id="KW-0012">Acyltransferase</keyword>
<dbReference type="EC" id="2.3.1.286" evidence="5"/>
<dbReference type="Gene3D" id="3.40.50.1220">
    <property type="entry name" value="TPP-binding domain"/>
    <property type="match status" value="1"/>
</dbReference>
<dbReference type="PROSITE" id="PS50305">
    <property type="entry name" value="SIRTUIN"/>
    <property type="match status" value="1"/>
</dbReference>
<keyword evidence="1 5" id="KW-0808">Transferase</keyword>
<dbReference type="InterPro" id="IPR003000">
    <property type="entry name" value="Sirtuin"/>
</dbReference>
<dbReference type="InterPro" id="IPR026590">
    <property type="entry name" value="Ssirtuin_cat_dom"/>
</dbReference>
<dbReference type="PANTHER" id="PTHR11085:SF10">
    <property type="entry name" value="NAD-DEPENDENT PROTEIN DEACYLASE SIRTUIN-5, MITOCHONDRIAL-RELATED"/>
    <property type="match status" value="1"/>
</dbReference>
<feature type="active site" description="Proton acceptor" evidence="3">
    <location>
        <position position="122"/>
    </location>
</feature>
<keyword evidence="2" id="KW-0520">NAD</keyword>
<comment type="caution">
    <text evidence="5">The sequence shown here is derived from an EMBL/GenBank/DDBJ whole genome shotgun (WGS) entry which is preliminary data.</text>
</comment>
<dbReference type="InterPro" id="IPR050134">
    <property type="entry name" value="NAD-dep_sirtuin_deacylases"/>
</dbReference>
<dbReference type="Proteomes" id="UP001597187">
    <property type="component" value="Unassembled WGS sequence"/>
</dbReference>
<evidence type="ECO:0000256" key="1">
    <source>
        <dbReference type="ARBA" id="ARBA00022679"/>
    </source>
</evidence>
<dbReference type="Pfam" id="PF02146">
    <property type="entry name" value="SIR2"/>
    <property type="match status" value="1"/>
</dbReference>
<dbReference type="GO" id="GO:0034979">
    <property type="term" value="F:NAD-dependent protein lysine deacetylase activity"/>
    <property type="evidence" value="ECO:0007669"/>
    <property type="project" value="UniProtKB-EC"/>
</dbReference>
<protein>
    <submittedName>
        <fullName evidence="5">NAD-dependent protein deacylase</fullName>
        <ecNumber evidence="5">2.3.1.286</ecNumber>
    </submittedName>
</protein>
<dbReference type="Gene3D" id="3.30.1600.10">
    <property type="entry name" value="SIR2/SIRT2 'Small Domain"/>
    <property type="match status" value="1"/>
</dbReference>